<gene>
    <name evidence="3" type="ORF">LSAA_13879</name>
</gene>
<comment type="cofactor">
    <cofactor evidence="1">
        <name>Zn(2+)</name>
        <dbReference type="ChEBI" id="CHEBI:29105"/>
    </cofactor>
</comment>
<sequence>MTRTIIHPPNIHEEASFYPDLKSQNNVYLFIKVLAYNNNDVILSDVDGRRKKLRSRRRNKVTAQLNSGRDVQHLQGQGRESEFPAGKIPFSSPTLIPSLKNVFRKMRMFPVAPPCPKTRRRKTEEECRGPNLKGNFKCWTRPDCAGTRFENGNRTWFNFGMKQAKLFSQGFSPVVCIDKEENDETTQWKRLSNIYYKTIDNQFYMSFVFNLSRENRYKTHYFAFTYPYSFLELEKTLNRFALQYENSPNIYFHKAIGTYSYENRPIYVLTISGMNGLTDKEESIPLSSGSSPKMFRSKKKISDGDSKTQVIEPLKSEVFPSTYMPSKLDISWYEMTETSRCSEGDESIADFSFNNFGGGANMSSTTGGKILDVEEEETSFFLSPTTSASSSNVRSTTTFSEAFKKNMDEDFNRKLECTLDGPEQNLFLYLDIHGHASKRGIFILP</sequence>
<keyword evidence="4" id="KW-1185">Reference proteome</keyword>
<accession>A0A7R8D7G9</accession>
<dbReference type="OrthoDB" id="10253041at2759"/>
<dbReference type="AlphaFoldDB" id="A0A7R8D7G9"/>
<dbReference type="SUPFAM" id="SSF53187">
    <property type="entry name" value="Zn-dependent exopeptidases"/>
    <property type="match status" value="1"/>
</dbReference>
<reference evidence="3" key="1">
    <citation type="submission" date="2021-02" db="EMBL/GenBank/DDBJ databases">
        <authorList>
            <person name="Bekaert M."/>
        </authorList>
    </citation>
    <scope>NUCLEOTIDE SEQUENCE</scope>
    <source>
        <strain evidence="3">IoA-00</strain>
    </source>
</reference>
<dbReference type="InterPro" id="IPR050821">
    <property type="entry name" value="Cytosolic_carboxypeptidase"/>
</dbReference>
<dbReference type="EMBL" id="HG994587">
    <property type="protein sequence ID" value="CAF3025727.1"/>
    <property type="molecule type" value="Genomic_DNA"/>
</dbReference>
<proteinExistence type="predicted"/>
<name>A0A7R8D7G9_LEPSM</name>
<evidence type="ECO:0000313" key="4">
    <source>
        <dbReference type="Proteomes" id="UP000675881"/>
    </source>
</evidence>
<evidence type="ECO:0000256" key="2">
    <source>
        <dbReference type="SAM" id="MobiDB-lite"/>
    </source>
</evidence>
<protein>
    <submittedName>
        <fullName evidence="3">AGBL5</fullName>
        <ecNumber evidence="3">3.4.17.24</ecNumber>
    </submittedName>
</protein>
<dbReference type="PANTHER" id="PTHR12756">
    <property type="entry name" value="CYTOSOLIC CARBOXYPEPTIDASE"/>
    <property type="match status" value="1"/>
</dbReference>
<dbReference type="PANTHER" id="PTHR12756:SF12">
    <property type="entry name" value="CYTOSOLIC CARBOXYPEPTIDASE-LIKE PROTEIN 5"/>
    <property type="match status" value="1"/>
</dbReference>
<evidence type="ECO:0000256" key="1">
    <source>
        <dbReference type="ARBA" id="ARBA00001947"/>
    </source>
</evidence>
<dbReference type="EC" id="3.4.17.24" evidence="3"/>
<evidence type="ECO:0000313" key="3">
    <source>
        <dbReference type="EMBL" id="CAF3025727.1"/>
    </source>
</evidence>
<keyword evidence="3" id="KW-0378">Hydrolase</keyword>
<organism evidence="3 4">
    <name type="scientific">Lepeophtheirus salmonis</name>
    <name type="common">Salmon louse</name>
    <name type="synonym">Caligus salmonis</name>
    <dbReference type="NCBI Taxonomy" id="72036"/>
    <lineage>
        <taxon>Eukaryota</taxon>
        <taxon>Metazoa</taxon>
        <taxon>Ecdysozoa</taxon>
        <taxon>Arthropoda</taxon>
        <taxon>Crustacea</taxon>
        <taxon>Multicrustacea</taxon>
        <taxon>Hexanauplia</taxon>
        <taxon>Copepoda</taxon>
        <taxon>Siphonostomatoida</taxon>
        <taxon>Caligidae</taxon>
        <taxon>Lepeophtheirus</taxon>
    </lineage>
</organism>
<keyword evidence="3" id="KW-0121">Carboxypeptidase</keyword>
<dbReference type="GO" id="GO:0004180">
    <property type="term" value="F:carboxypeptidase activity"/>
    <property type="evidence" value="ECO:0007669"/>
    <property type="project" value="UniProtKB-KW"/>
</dbReference>
<dbReference type="Proteomes" id="UP000675881">
    <property type="component" value="Chromosome 8"/>
</dbReference>
<feature type="region of interest" description="Disordered" evidence="2">
    <location>
        <begin position="54"/>
        <end position="87"/>
    </location>
</feature>
<keyword evidence="3" id="KW-0645">Protease</keyword>